<feature type="compositionally biased region" description="Low complexity" evidence="1">
    <location>
        <begin position="22"/>
        <end position="33"/>
    </location>
</feature>
<evidence type="ECO:0000256" key="1">
    <source>
        <dbReference type="SAM" id="MobiDB-lite"/>
    </source>
</evidence>
<sequence length="50" mass="5041">VRLELEAQAGVDTAQGRLIVDAGGAASATTRRGQQSRCGDDGDAPQDAVS</sequence>
<reference evidence="2" key="1">
    <citation type="submission" date="2018-05" db="EMBL/GenBank/DDBJ databases">
        <authorList>
            <person name="Lanie J.A."/>
            <person name="Ng W.-L."/>
            <person name="Kazmierczak K.M."/>
            <person name="Andrzejewski T.M."/>
            <person name="Davidsen T.M."/>
            <person name="Wayne K.J."/>
            <person name="Tettelin H."/>
            <person name="Glass J.I."/>
            <person name="Rusch D."/>
            <person name="Podicherti R."/>
            <person name="Tsui H.-C.T."/>
            <person name="Winkler M.E."/>
        </authorList>
    </citation>
    <scope>NUCLEOTIDE SEQUENCE</scope>
</reference>
<organism evidence="2">
    <name type="scientific">marine metagenome</name>
    <dbReference type="NCBI Taxonomy" id="408172"/>
    <lineage>
        <taxon>unclassified sequences</taxon>
        <taxon>metagenomes</taxon>
        <taxon>ecological metagenomes</taxon>
    </lineage>
</organism>
<name>A0A382JVM1_9ZZZZ</name>
<feature type="region of interest" description="Disordered" evidence="1">
    <location>
        <begin position="20"/>
        <end position="50"/>
    </location>
</feature>
<gene>
    <name evidence="2" type="ORF">METZ01_LOCUS268236</name>
</gene>
<evidence type="ECO:0000313" key="2">
    <source>
        <dbReference type="EMBL" id="SVC15382.1"/>
    </source>
</evidence>
<dbReference type="AlphaFoldDB" id="A0A382JVM1"/>
<protein>
    <submittedName>
        <fullName evidence="2">Uncharacterized protein</fullName>
    </submittedName>
</protein>
<accession>A0A382JVM1</accession>
<proteinExistence type="predicted"/>
<dbReference type="EMBL" id="UINC01076324">
    <property type="protein sequence ID" value="SVC15382.1"/>
    <property type="molecule type" value="Genomic_DNA"/>
</dbReference>
<feature type="non-terminal residue" evidence="2">
    <location>
        <position position="1"/>
    </location>
</feature>